<sequence>MTVAQSSAPARAGVVHIRHRHTSHFVVVGNHLAQHPNLSLVARGLAVYVQSLPDGVTIGIKDLTRRFKEGAVIIAAALRELEEAGYLERERVRTDRGRVVTVTRWHECPQPAIGHAVEPRLAPVPEPAQAPAPDRAPEPPLPPLDQPAADILAALRRLDARLTLPSKDVRRLAPAVRAWLDRDIGPRQIVRTLTTDLPVGRIPWPARLLNYRLTNWLPPRLPTTPLEPQPEVPPRPHPLQNCNGCERAFRSPTPGLCRDCREADGAHVAA</sequence>
<name>A0ABN0YSQ3_9ACTN</name>
<dbReference type="EMBL" id="BAAABX010000035">
    <property type="protein sequence ID" value="GAA0408454.1"/>
    <property type="molecule type" value="Genomic_DNA"/>
</dbReference>
<dbReference type="Proteomes" id="UP001500879">
    <property type="component" value="Unassembled WGS sequence"/>
</dbReference>
<evidence type="ECO:0000256" key="1">
    <source>
        <dbReference type="SAM" id="MobiDB-lite"/>
    </source>
</evidence>
<protein>
    <submittedName>
        <fullName evidence="2">Helix-turn-helix domain-containing protein</fullName>
    </submittedName>
</protein>
<gene>
    <name evidence="2" type="ORF">GCM10010357_31760</name>
</gene>
<accession>A0ABN0YSQ3</accession>
<feature type="region of interest" description="Disordered" evidence="1">
    <location>
        <begin position="123"/>
        <end position="144"/>
    </location>
</feature>
<comment type="caution">
    <text evidence="2">The sequence shown here is derived from an EMBL/GenBank/DDBJ whole genome shotgun (WGS) entry which is preliminary data.</text>
</comment>
<proteinExistence type="predicted"/>
<evidence type="ECO:0000313" key="3">
    <source>
        <dbReference type="Proteomes" id="UP001500879"/>
    </source>
</evidence>
<organism evidence="2 3">
    <name type="scientific">Streptomyces luteireticuli</name>
    <dbReference type="NCBI Taxonomy" id="173858"/>
    <lineage>
        <taxon>Bacteria</taxon>
        <taxon>Bacillati</taxon>
        <taxon>Actinomycetota</taxon>
        <taxon>Actinomycetes</taxon>
        <taxon>Kitasatosporales</taxon>
        <taxon>Streptomycetaceae</taxon>
        <taxon>Streptomyces</taxon>
    </lineage>
</organism>
<evidence type="ECO:0000313" key="2">
    <source>
        <dbReference type="EMBL" id="GAA0408454.1"/>
    </source>
</evidence>
<keyword evidence="3" id="KW-1185">Reference proteome</keyword>
<dbReference type="RefSeq" id="WP_344024590.1">
    <property type="nucleotide sequence ID" value="NZ_BAAABX010000035.1"/>
</dbReference>
<reference evidence="2 3" key="1">
    <citation type="journal article" date="2019" name="Int. J. Syst. Evol. Microbiol.">
        <title>The Global Catalogue of Microorganisms (GCM) 10K type strain sequencing project: providing services to taxonomists for standard genome sequencing and annotation.</title>
        <authorList>
            <consortium name="The Broad Institute Genomics Platform"/>
            <consortium name="The Broad Institute Genome Sequencing Center for Infectious Disease"/>
            <person name="Wu L."/>
            <person name="Ma J."/>
        </authorList>
    </citation>
    <scope>NUCLEOTIDE SEQUENCE [LARGE SCALE GENOMIC DNA]</scope>
    <source>
        <strain evidence="2 3">JCM 4788</strain>
    </source>
</reference>